<sequence>MLKKRLLAWYNTSNERREARSLKKNEPIKVKEANDRNKYPSTKTGLKKLKEKIKKDNLRKRLEKANSYNEVLAVKTIKVIQKSRENNVLVLSNVTETPVDRS</sequence>
<accession>A0ACA9LJZ6</accession>
<dbReference type="Proteomes" id="UP000789366">
    <property type="component" value="Unassembled WGS sequence"/>
</dbReference>
<evidence type="ECO:0000313" key="2">
    <source>
        <dbReference type="Proteomes" id="UP000789366"/>
    </source>
</evidence>
<proteinExistence type="predicted"/>
<comment type="caution">
    <text evidence="1">The sequence shown here is derived from an EMBL/GenBank/DDBJ whole genome shotgun (WGS) entry which is preliminary data.</text>
</comment>
<evidence type="ECO:0000313" key="1">
    <source>
        <dbReference type="EMBL" id="CAG8535422.1"/>
    </source>
</evidence>
<keyword evidence="2" id="KW-1185">Reference proteome</keyword>
<reference evidence="1" key="1">
    <citation type="submission" date="2021-06" db="EMBL/GenBank/DDBJ databases">
        <authorList>
            <person name="Kallberg Y."/>
            <person name="Tangrot J."/>
            <person name="Rosling A."/>
        </authorList>
    </citation>
    <scope>NUCLEOTIDE SEQUENCE</scope>
    <source>
        <strain evidence="1">28 12/20/2015</strain>
    </source>
</reference>
<dbReference type="EMBL" id="CAJVPW010004131">
    <property type="protein sequence ID" value="CAG8535422.1"/>
    <property type="molecule type" value="Genomic_DNA"/>
</dbReference>
<name>A0ACA9LJZ6_9GLOM</name>
<organism evidence="1 2">
    <name type="scientific">Cetraspora pellucida</name>
    <dbReference type="NCBI Taxonomy" id="1433469"/>
    <lineage>
        <taxon>Eukaryota</taxon>
        <taxon>Fungi</taxon>
        <taxon>Fungi incertae sedis</taxon>
        <taxon>Mucoromycota</taxon>
        <taxon>Glomeromycotina</taxon>
        <taxon>Glomeromycetes</taxon>
        <taxon>Diversisporales</taxon>
        <taxon>Gigasporaceae</taxon>
        <taxon>Cetraspora</taxon>
    </lineage>
</organism>
<gene>
    <name evidence="1" type="ORF">SPELUC_LOCUS4556</name>
</gene>
<protein>
    <submittedName>
        <fullName evidence="1">9827_t:CDS:1</fullName>
    </submittedName>
</protein>